<evidence type="ECO:0000256" key="2">
    <source>
        <dbReference type="SAM" id="SignalP"/>
    </source>
</evidence>
<comment type="caution">
    <text evidence="3">The sequence shown here is derived from an EMBL/GenBank/DDBJ whole genome shotgun (WGS) entry which is preliminary data.</text>
</comment>
<gene>
    <name evidence="3" type="ORF">N7Z68_00385</name>
</gene>
<protein>
    <submittedName>
        <fullName evidence="3">Uncharacterized protein</fullName>
    </submittedName>
</protein>
<feature type="compositionally biased region" description="Basic and acidic residues" evidence="1">
    <location>
        <begin position="48"/>
        <end position="57"/>
    </location>
</feature>
<dbReference type="PROSITE" id="PS51257">
    <property type="entry name" value="PROKAR_LIPOPROTEIN"/>
    <property type="match status" value="1"/>
</dbReference>
<accession>A0ABT5V8S5</accession>
<evidence type="ECO:0000313" key="3">
    <source>
        <dbReference type="EMBL" id="MDE5411836.1"/>
    </source>
</evidence>
<sequence length="187" mass="21716">MQKLAILIVLTVTMLTFTACQDRPEDITQSIEKQHMRGADGIEPLHPSNKDQNKTRRDVTENAVSYASEFGYYLNQLYAHLEPLNNLFYTENPTETDVHEAREHVQNAQDWSEYILSLDTPPEFVNLYIGHSSTLLELDSLMKSLEDMDLNDEVDFRRARLYYENTIIAVKSMEREYKGVLEEHGIK</sequence>
<dbReference type="RefSeq" id="WP_275116471.1">
    <property type="nucleotide sequence ID" value="NZ_JAOTPO010000001.1"/>
</dbReference>
<evidence type="ECO:0000313" key="4">
    <source>
        <dbReference type="Proteomes" id="UP001148125"/>
    </source>
</evidence>
<keyword evidence="2" id="KW-0732">Signal</keyword>
<dbReference type="Proteomes" id="UP001148125">
    <property type="component" value="Unassembled WGS sequence"/>
</dbReference>
<name>A0ABT5V8S5_9BACI</name>
<dbReference type="EMBL" id="JAOTPO010000001">
    <property type="protein sequence ID" value="MDE5411836.1"/>
    <property type="molecule type" value="Genomic_DNA"/>
</dbReference>
<evidence type="ECO:0000256" key="1">
    <source>
        <dbReference type="SAM" id="MobiDB-lite"/>
    </source>
</evidence>
<keyword evidence="4" id="KW-1185">Reference proteome</keyword>
<feature type="region of interest" description="Disordered" evidence="1">
    <location>
        <begin position="37"/>
        <end position="57"/>
    </location>
</feature>
<reference evidence="3" key="1">
    <citation type="submission" date="2024-05" db="EMBL/GenBank/DDBJ databases">
        <title>Alkalihalobacillus sp. strain MEB203 novel alkaliphilic bacterium from Lonar Lake, India.</title>
        <authorList>
            <person name="Joshi A."/>
            <person name="Thite S."/>
            <person name="Mengade P."/>
        </authorList>
    </citation>
    <scope>NUCLEOTIDE SEQUENCE</scope>
    <source>
        <strain evidence="3">MEB 203</strain>
    </source>
</reference>
<feature type="signal peptide" evidence="2">
    <location>
        <begin position="1"/>
        <end position="21"/>
    </location>
</feature>
<feature type="chain" id="PRO_5045173672" evidence="2">
    <location>
        <begin position="22"/>
        <end position="187"/>
    </location>
</feature>
<proteinExistence type="predicted"/>
<organism evidence="3 4">
    <name type="scientific">Alkalihalobacterium chitinilyticum</name>
    <dbReference type="NCBI Taxonomy" id="2980103"/>
    <lineage>
        <taxon>Bacteria</taxon>
        <taxon>Bacillati</taxon>
        <taxon>Bacillota</taxon>
        <taxon>Bacilli</taxon>
        <taxon>Bacillales</taxon>
        <taxon>Bacillaceae</taxon>
        <taxon>Alkalihalobacterium</taxon>
    </lineage>
</organism>